<gene>
    <name evidence="1" type="ORF">L3Q82_007820</name>
</gene>
<dbReference type="EMBL" id="CM041538">
    <property type="protein sequence ID" value="KAI3368254.1"/>
    <property type="molecule type" value="Genomic_DNA"/>
</dbReference>
<accession>A0ACB8WKC5</accession>
<evidence type="ECO:0000313" key="2">
    <source>
        <dbReference type="Proteomes" id="UP000831701"/>
    </source>
</evidence>
<evidence type="ECO:0000313" key="1">
    <source>
        <dbReference type="EMBL" id="KAI3368254.1"/>
    </source>
</evidence>
<proteinExistence type="predicted"/>
<sequence length="400" mass="42990">MMHLCGMWMLMAALQVRRVRVGDRAGPGSTCCWSQTCPGPAAPSLIYQAHRETASSGLTAAEPDKNLLDVIRSFVRSHSPRGSVHKPDPGPRSGCNPARSGSEEEARTAGAIRSDLWSFWEVVAGFPQNLVLFKLVAMCGAAEQSSSSKQGSLPCTRGFTQKEYIIEMDQELAEGQAVFNDEAFVEKPLTFAMMLPDASCMYELSPTLLRCWLQERTHPNVVVSPCAAAIPHCCTKAEDALYCGPVEVCQELRGESRVQVSCVHGPGQVTGQTKSGSEAHHEKKNIKDRYVARIGRYRGPTLEPGLGLGLAGERLVAGSLPTGPGRAQPEMATWPRGPCLPVGSPPAGRSMRGRCNVVWVAVVAGQGPRRPNPWNKTLAIGTWNVTSLGGRSLSSCRKGG</sequence>
<reference evidence="1" key="1">
    <citation type="submission" date="2022-04" db="EMBL/GenBank/DDBJ databases">
        <title>Jade perch genome.</title>
        <authorList>
            <person name="Chao B."/>
        </authorList>
    </citation>
    <scope>NUCLEOTIDE SEQUENCE</scope>
    <source>
        <strain evidence="1">CB-2022</strain>
    </source>
</reference>
<comment type="caution">
    <text evidence="1">The sequence shown here is derived from an EMBL/GenBank/DDBJ whole genome shotgun (WGS) entry which is preliminary data.</text>
</comment>
<name>A0ACB8WKC5_9TELE</name>
<organism evidence="1 2">
    <name type="scientific">Scortum barcoo</name>
    <name type="common">barcoo grunter</name>
    <dbReference type="NCBI Taxonomy" id="214431"/>
    <lineage>
        <taxon>Eukaryota</taxon>
        <taxon>Metazoa</taxon>
        <taxon>Chordata</taxon>
        <taxon>Craniata</taxon>
        <taxon>Vertebrata</taxon>
        <taxon>Euteleostomi</taxon>
        <taxon>Actinopterygii</taxon>
        <taxon>Neopterygii</taxon>
        <taxon>Teleostei</taxon>
        <taxon>Neoteleostei</taxon>
        <taxon>Acanthomorphata</taxon>
        <taxon>Eupercaria</taxon>
        <taxon>Centrarchiformes</taxon>
        <taxon>Terapontoidei</taxon>
        <taxon>Terapontidae</taxon>
        <taxon>Scortum</taxon>
    </lineage>
</organism>
<dbReference type="Proteomes" id="UP000831701">
    <property type="component" value="Chromosome 8"/>
</dbReference>
<keyword evidence="2" id="KW-1185">Reference proteome</keyword>
<protein>
    <submittedName>
        <fullName evidence="1">Uncharacterized protein</fullName>
    </submittedName>
</protein>